<sequence length="91" mass="10301">MFDPRFKLSLIDYCFTKLDDIPAAHKVAHISEKLELLFKAYYAPDTEAAPTGDNAEDAVALPSQTSPYDKLRWLILVIKMRACLRLRCNAA</sequence>
<protein>
    <submittedName>
        <fullName evidence="1">Uncharacterized protein</fullName>
    </submittedName>
</protein>
<comment type="caution">
    <text evidence="1">The sequence shown here is derived from an EMBL/GenBank/DDBJ whole genome shotgun (WGS) entry which is preliminary data.</text>
</comment>
<dbReference type="Proteomes" id="UP000886595">
    <property type="component" value="Unassembled WGS sequence"/>
</dbReference>
<gene>
    <name evidence="1" type="ORF">Bca52824_023987</name>
</gene>
<name>A0A8X8ATV5_BRACI</name>
<keyword evidence="2" id="KW-1185">Reference proteome</keyword>
<evidence type="ECO:0000313" key="2">
    <source>
        <dbReference type="Proteomes" id="UP000886595"/>
    </source>
</evidence>
<proteinExistence type="predicted"/>
<dbReference type="AlphaFoldDB" id="A0A8X8ATV5"/>
<reference evidence="1 2" key="1">
    <citation type="submission" date="2020-02" db="EMBL/GenBank/DDBJ databases">
        <authorList>
            <person name="Ma Q."/>
            <person name="Huang Y."/>
            <person name="Song X."/>
            <person name="Pei D."/>
        </authorList>
    </citation>
    <scope>NUCLEOTIDE SEQUENCE [LARGE SCALE GENOMIC DNA]</scope>
    <source>
        <strain evidence="1">Sxm20200214</strain>
        <tissue evidence="1">Leaf</tissue>
    </source>
</reference>
<dbReference type="EMBL" id="JAAMPC010000005">
    <property type="protein sequence ID" value="KAG2312430.1"/>
    <property type="molecule type" value="Genomic_DNA"/>
</dbReference>
<accession>A0A8X8ATV5</accession>
<dbReference type="OrthoDB" id="1098207at2759"/>
<organism evidence="1 2">
    <name type="scientific">Brassica carinata</name>
    <name type="common">Ethiopian mustard</name>
    <name type="synonym">Abyssinian cabbage</name>
    <dbReference type="NCBI Taxonomy" id="52824"/>
    <lineage>
        <taxon>Eukaryota</taxon>
        <taxon>Viridiplantae</taxon>
        <taxon>Streptophyta</taxon>
        <taxon>Embryophyta</taxon>
        <taxon>Tracheophyta</taxon>
        <taxon>Spermatophyta</taxon>
        <taxon>Magnoliopsida</taxon>
        <taxon>eudicotyledons</taxon>
        <taxon>Gunneridae</taxon>
        <taxon>Pentapetalae</taxon>
        <taxon>rosids</taxon>
        <taxon>malvids</taxon>
        <taxon>Brassicales</taxon>
        <taxon>Brassicaceae</taxon>
        <taxon>Brassiceae</taxon>
        <taxon>Brassica</taxon>
    </lineage>
</organism>
<evidence type="ECO:0000313" key="1">
    <source>
        <dbReference type="EMBL" id="KAG2312430.1"/>
    </source>
</evidence>